<protein>
    <recommendedName>
        <fullName evidence="3">NmrA-like domain-containing protein</fullName>
    </recommendedName>
</protein>
<dbReference type="AlphaFoldDB" id="A0A5N6VHS0"/>
<sequence length="319" mass="35025">MTLPSILIVGATGNTGRAVTQTLPKLLQLSSTLLGNRIIALTRSSSSPVAQELAKLPGVEIIEQNWVDITADWLREHHVARAFIASHNGPNQFAEESTFHLNALNAGVKYVVRISTTAANVRPDCPAYYARQHWAIEALLGAPEFSNLQWTSLQPNVFSPLIMSPAAEFIRGYRKTGKQDILRLLLSEDASVGIIDPDEVGVIAAHLLSQDDTSVHNQAKYVLNGPEDINGKQIVDMVEQYIGAPVKDVSYKDVSFIDMLYEDQYAATKQSKNVIYSIKRAPETAWDGKCSISTTSKEIIKLAAPKRTPADSLKTLLEE</sequence>
<dbReference type="Pfam" id="PF05368">
    <property type="entry name" value="NmrA"/>
    <property type="match status" value="1"/>
</dbReference>
<evidence type="ECO:0000256" key="1">
    <source>
        <dbReference type="ARBA" id="ARBA00006328"/>
    </source>
</evidence>
<dbReference type="Gene3D" id="3.40.50.720">
    <property type="entry name" value="NAD(P)-binding Rossmann-like Domain"/>
    <property type="match status" value="1"/>
</dbReference>
<keyword evidence="5" id="KW-1185">Reference proteome</keyword>
<organism evidence="4 5">
    <name type="scientific">Aspergillus transmontanensis</name>
    <dbReference type="NCBI Taxonomy" id="1034304"/>
    <lineage>
        <taxon>Eukaryota</taxon>
        <taxon>Fungi</taxon>
        <taxon>Dikarya</taxon>
        <taxon>Ascomycota</taxon>
        <taxon>Pezizomycotina</taxon>
        <taxon>Eurotiomycetes</taxon>
        <taxon>Eurotiomycetidae</taxon>
        <taxon>Eurotiales</taxon>
        <taxon>Aspergillaceae</taxon>
        <taxon>Aspergillus</taxon>
        <taxon>Aspergillus subgen. Circumdati</taxon>
    </lineage>
</organism>
<dbReference type="FunFam" id="3.40.50.720:FF:000985">
    <property type="entry name" value="NmrA-like family protein"/>
    <property type="match status" value="1"/>
</dbReference>
<gene>
    <name evidence="4" type="ORF">BDV41DRAFT_552534</name>
</gene>
<evidence type="ECO:0000256" key="2">
    <source>
        <dbReference type="ARBA" id="ARBA00022857"/>
    </source>
</evidence>
<name>A0A5N6VHS0_9EURO</name>
<keyword evidence="2" id="KW-0521">NADP</keyword>
<comment type="similarity">
    <text evidence="1">Belongs to the NmrA-type oxidoreductase family.</text>
</comment>
<proteinExistence type="inferred from homology"/>
<dbReference type="PANTHER" id="PTHR42748:SF31">
    <property type="entry name" value="NMRA-LIKE DOMAIN-CONTAINING PROTEIN-RELATED"/>
    <property type="match status" value="1"/>
</dbReference>
<dbReference type="InterPro" id="IPR008030">
    <property type="entry name" value="NmrA-like"/>
</dbReference>
<evidence type="ECO:0000313" key="5">
    <source>
        <dbReference type="Proteomes" id="UP000325433"/>
    </source>
</evidence>
<dbReference type="SUPFAM" id="SSF51735">
    <property type="entry name" value="NAD(P)-binding Rossmann-fold domains"/>
    <property type="match status" value="1"/>
</dbReference>
<dbReference type="InterPro" id="IPR051164">
    <property type="entry name" value="NmrA-like_oxidored"/>
</dbReference>
<dbReference type="GO" id="GO:0005634">
    <property type="term" value="C:nucleus"/>
    <property type="evidence" value="ECO:0007669"/>
    <property type="project" value="TreeGrafter"/>
</dbReference>
<accession>A0A5N6VHS0</accession>
<feature type="domain" description="NmrA-like" evidence="3">
    <location>
        <begin position="6"/>
        <end position="252"/>
    </location>
</feature>
<dbReference type="Proteomes" id="UP000325433">
    <property type="component" value="Unassembled WGS sequence"/>
</dbReference>
<dbReference type="PANTHER" id="PTHR42748">
    <property type="entry name" value="NITROGEN METABOLITE REPRESSION PROTEIN NMRA FAMILY MEMBER"/>
    <property type="match status" value="1"/>
</dbReference>
<evidence type="ECO:0000313" key="4">
    <source>
        <dbReference type="EMBL" id="KAE8308074.1"/>
    </source>
</evidence>
<evidence type="ECO:0000259" key="3">
    <source>
        <dbReference type="Pfam" id="PF05368"/>
    </source>
</evidence>
<dbReference type="EMBL" id="ML738391">
    <property type="protein sequence ID" value="KAE8308074.1"/>
    <property type="molecule type" value="Genomic_DNA"/>
</dbReference>
<dbReference type="InterPro" id="IPR036291">
    <property type="entry name" value="NAD(P)-bd_dom_sf"/>
</dbReference>
<reference evidence="5" key="1">
    <citation type="submission" date="2019-04" db="EMBL/GenBank/DDBJ databases">
        <title>Friends and foes A comparative genomics studyof 23 Aspergillus species from section Flavi.</title>
        <authorList>
            <consortium name="DOE Joint Genome Institute"/>
            <person name="Kjaerbolling I."/>
            <person name="Vesth T."/>
            <person name="Frisvad J.C."/>
            <person name="Nybo J.L."/>
            <person name="Theobald S."/>
            <person name="Kildgaard S."/>
            <person name="Isbrandt T."/>
            <person name="Kuo A."/>
            <person name="Sato A."/>
            <person name="Lyhne E.K."/>
            <person name="Kogle M.E."/>
            <person name="Wiebenga A."/>
            <person name="Kun R.S."/>
            <person name="Lubbers R.J."/>
            <person name="Makela M.R."/>
            <person name="Barry K."/>
            <person name="Chovatia M."/>
            <person name="Clum A."/>
            <person name="Daum C."/>
            <person name="Haridas S."/>
            <person name="He G."/>
            <person name="LaButti K."/>
            <person name="Lipzen A."/>
            <person name="Mondo S."/>
            <person name="Riley R."/>
            <person name="Salamov A."/>
            <person name="Simmons B.A."/>
            <person name="Magnuson J.K."/>
            <person name="Henrissat B."/>
            <person name="Mortensen U.H."/>
            <person name="Larsen T.O."/>
            <person name="Devries R.P."/>
            <person name="Grigoriev I.V."/>
            <person name="Machida M."/>
            <person name="Baker S.E."/>
            <person name="Andersen M.R."/>
        </authorList>
    </citation>
    <scope>NUCLEOTIDE SEQUENCE [LARGE SCALE GENOMIC DNA]</scope>
    <source>
        <strain evidence="5">CBS 130015</strain>
    </source>
</reference>